<dbReference type="HOGENOM" id="CLU_047420_0_0_10"/>
<dbReference type="eggNOG" id="COG2234">
    <property type="taxonomic scope" value="Bacteria"/>
</dbReference>
<keyword evidence="6" id="KW-0645">Protease</keyword>
<dbReference type="InterPro" id="IPR045175">
    <property type="entry name" value="M28_fam"/>
</dbReference>
<feature type="signal peptide" evidence="4">
    <location>
        <begin position="1"/>
        <end position="20"/>
    </location>
</feature>
<dbReference type="InterPro" id="IPR003961">
    <property type="entry name" value="FN3_dom"/>
</dbReference>
<dbReference type="PANTHER" id="PTHR12147:SF26">
    <property type="entry name" value="PEPTIDASE M28 DOMAIN-CONTAINING PROTEIN"/>
    <property type="match status" value="1"/>
</dbReference>
<dbReference type="SUPFAM" id="SSF49265">
    <property type="entry name" value="Fibronectin type III"/>
    <property type="match status" value="1"/>
</dbReference>
<proteinExistence type="predicted"/>
<dbReference type="Gene3D" id="3.40.630.10">
    <property type="entry name" value="Zn peptidases"/>
    <property type="match status" value="1"/>
</dbReference>
<evidence type="ECO:0000256" key="4">
    <source>
        <dbReference type="SAM" id="SignalP"/>
    </source>
</evidence>
<dbReference type="InterPro" id="IPR007484">
    <property type="entry name" value="Peptidase_M28"/>
</dbReference>
<dbReference type="RefSeq" id="WP_015755289.1">
    <property type="nucleotide sequence ID" value="NC_013222.1"/>
</dbReference>
<dbReference type="GO" id="GO:0008235">
    <property type="term" value="F:metalloexopeptidase activity"/>
    <property type="evidence" value="ECO:0007669"/>
    <property type="project" value="InterPro"/>
</dbReference>
<evidence type="ECO:0000313" key="6">
    <source>
        <dbReference type="EMBL" id="EAR14501.1"/>
    </source>
</evidence>
<accession>A4CNN4</accession>
<keyword evidence="2" id="KW-0964">Secreted</keyword>
<comment type="subcellular location">
    <subcellularLocation>
        <location evidence="1">Secreted</location>
    </subcellularLocation>
</comment>
<dbReference type="Gene3D" id="2.60.40.10">
    <property type="entry name" value="Immunoglobulins"/>
    <property type="match status" value="1"/>
</dbReference>
<dbReference type="PANTHER" id="PTHR12147">
    <property type="entry name" value="METALLOPEPTIDASE M28 FAMILY MEMBER"/>
    <property type="match status" value="1"/>
</dbReference>
<evidence type="ECO:0000256" key="2">
    <source>
        <dbReference type="ARBA" id="ARBA00022525"/>
    </source>
</evidence>
<dbReference type="GO" id="GO:0006508">
    <property type="term" value="P:proteolysis"/>
    <property type="evidence" value="ECO:0007669"/>
    <property type="project" value="InterPro"/>
</dbReference>
<dbReference type="SMART" id="SM00060">
    <property type="entry name" value="FN3"/>
    <property type="match status" value="1"/>
</dbReference>
<name>A4CNN4_ROBBH</name>
<dbReference type="CDD" id="cd00063">
    <property type="entry name" value="FN3"/>
    <property type="match status" value="1"/>
</dbReference>
<keyword evidence="6" id="KW-0378">Hydrolase</keyword>
<evidence type="ECO:0000313" key="7">
    <source>
        <dbReference type="Proteomes" id="UP000009049"/>
    </source>
</evidence>
<dbReference type="GO" id="GO:0004177">
    <property type="term" value="F:aminopeptidase activity"/>
    <property type="evidence" value="ECO:0007669"/>
    <property type="project" value="UniProtKB-KW"/>
</dbReference>
<evidence type="ECO:0000256" key="3">
    <source>
        <dbReference type="ARBA" id="ARBA00023049"/>
    </source>
</evidence>
<dbReference type="KEGG" id="rbi:RB2501_00456"/>
<dbReference type="STRING" id="313596.RB2501_00456"/>
<feature type="domain" description="Fibronectin type-III" evidence="5">
    <location>
        <begin position="356"/>
        <end position="432"/>
    </location>
</feature>
<keyword evidence="3" id="KW-0482">Metalloprotease</keyword>
<keyword evidence="7" id="KW-1185">Reference proteome</keyword>
<dbReference type="OrthoDB" id="9787436at2"/>
<evidence type="ECO:0000259" key="5">
    <source>
        <dbReference type="SMART" id="SM00060"/>
    </source>
</evidence>
<dbReference type="AlphaFoldDB" id="A4CNN4"/>
<sequence length="443" mass="49278">MRQLVLPLFLLFTITLQSQADPRLYDIIQAVSADRIESDIATLAGFGTRHTLSDTVSDTRGIGAARRWIKKEFEKISADCGGCLEVFYQRNLVPEGENNRIIRDVWVVNVVAVLRGTENPGRYVIMSGDIDSRVSDPTDFTSDSPGANDNASGMAGVLEAARVLSRYQFRNSVVFTGLSGEEQGLFGGRGLAEYAKNNEWEIIGILNNDMIGNTTGVDGVVSNRDFRIFSEPVPPTETERERRARRFYGGEVDGISRQLARYVHKTTKTYMPEMNPMMIYRLDRFGRGGHHRPFNDAGYAGIRIMEAHENYTQQHQDIRLEDGILYGDLLEYVDFQYAAKLTAVNAIALASLGWAPSAPENVRIGGIVEPAARLQWDPVPGATAYKIYWRDTTSPTWDHFVQVNDTSHTLEGIVIDNFFFGVAAVGPDGHESLVAFPSGILRD</sequence>
<gene>
    <name evidence="6" type="ordered locus">RB2501_00456</name>
</gene>
<dbReference type="InterPro" id="IPR036116">
    <property type="entry name" value="FN3_sf"/>
</dbReference>
<dbReference type="Proteomes" id="UP000009049">
    <property type="component" value="Chromosome"/>
</dbReference>
<dbReference type="EMBL" id="CP001712">
    <property type="protein sequence ID" value="EAR14501.1"/>
    <property type="molecule type" value="Genomic_DNA"/>
</dbReference>
<dbReference type="Pfam" id="PF04389">
    <property type="entry name" value="Peptidase_M28"/>
    <property type="match status" value="1"/>
</dbReference>
<keyword evidence="6" id="KW-0031">Aminopeptidase</keyword>
<keyword evidence="4" id="KW-0732">Signal</keyword>
<feature type="chain" id="PRO_5002666399" evidence="4">
    <location>
        <begin position="21"/>
        <end position="443"/>
    </location>
</feature>
<dbReference type="SUPFAM" id="SSF53187">
    <property type="entry name" value="Zn-dependent exopeptidases"/>
    <property type="match status" value="1"/>
</dbReference>
<reference evidence="6 7" key="1">
    <citation type="journal article" date="2009" name="J. Bacteriol.">
        <title>Complete genome sequence of Robiginitalea biformata HTCC2501.</title>
        <authorList>
            <person name="Oh H.M."/>
            <person name="Giovannoni S.J."/>
            <person name="Lee K."/>
            <person name="Ferriera S."/>
            <person name="Johnson J."/>
            <person name="Cho J.C."/>
        </authorList>
    </citation>
    <scope>NUCLEOTIDE SEQUENCE [LARGE SCALE GENOMIC DNA]</scope>
    <source>
        <strain evidence="7">ATCC BAA-864 / HTCC2501 / KCTC 12146</strain>
    </source>
</reference>
<evidence type="ECO:0000256" key="1">
    <source>
        <dbReference type="ARBA" id="ARBA00004613"/>
    </source>
</evidence>
<protein>
    <submittedName>
        <fullName evidence="6">Probable aminopeptidase fused to fibronectin type 3 domain</fullName>
    </submittedName>
</protein>
<dbReference type="GO" id="GO:0005576">
    <property type="term" value="C:extracellular region"/>
    <property type="evidence" value="ECO:0007669"/>
    <property type="project" value="UniProtKB-SubCell"/>
</dbReference>
<dbReference type="InterPro" id="IPR013783">
    <property type="entry name" value="Ig-like_fold"/>
</dbReference>
<organism evidence="6 7">
    <name type="scientific">Robiginitalea biformata (strain ATCC BAA-864 / DSM 15991 / KCTC 12146 / HTCC2501)</name>
    <dbReference type="NCBI Taxonomy" id="313596"/>
    <lineage>
        <taxon>Bacteria</taxon>
        <taxon>Pseudomonadati</taxon>
        <taxon>Bacteroidota</taxon>
        <taxon>Flavobacteriia</taxon>
        <taxon>Flavobacteriales</taxon>
        <taxon>Flavobacteriaceae</taxon>
        <taxon>Robiginitalea</taxon>
    </lineage>
</organism>